<proteinExistence type="predicted"/>
<dbReference type="PROSITE" id="PS00846">
    <property type="entry name" value="HTH_ARSR_1"/>
    <property type="match status" value="1"/>
</dbReference>
<dbReference type="PANTHER" id="PTHR33154:SF18">
    <property type="entry name" value="ARSENICAL RESISTANCE OPERON REPRESSOR"/>
    <property type="match status" value="1"/>
</dbReference>
<accession>A0ABS9T9L8</accession>
<dbReference type="EMBL" id="JAKXMK010000004">
    <property type="protein sequence ID" value="MCH6165229.1"/>
    <property type="molecule type" value="Genomic_DNA"/>
</dbReference>
<name>A0ABS9T9L8_9PSEU</name>
<dbReference type="Pfam" id="PF01022">
    <property type="entry name" value="HTH_5"/>
    <property type="match status" value="1"/>
</dbReference>
<dbReference type="InterPro" id="IPR036390">
    <property type="entry name" value="WH_DNA-bd_sf"/>
</dbReference>
<dbReference type="InterPro" id="IPR011991">
    <property type="entry name" value="ArsR-like_HTH"/>
</dbReference>
<protein>
    <submittedName>
        <fullName evidence="5">Metalloregulator ArsR/SmtB family transcription factor</fullName>
    </submittedName>
</protein>
<dbReference type="Gene3D" id="1.10.10.10">
    <property type="entry name" value="Winged helix-like DNA-binding domain superfamily/Winged helix DNA-binding domain"/>
    <property type="match status" value="1"/>
</dbReference>
<dbReference type="SMART" id="SM00418">
    <property type="entry name" value="HTH_ARSR"/>
    <property type="match status" value="1"/>
</dbReference>
<evidence type="ECO:0000256" key="1">
    <source>
        <dbReference type="ARBA" id="ARBA00023015"/>
    </source>
</evidence>
<dbReference type="NCBIfam" id="NF033788">
    <property type="entry name" value="HTH_metalloreg"/>
    <property type="match status" value="1"/>
</dbReference>
<evidence type="ECO:0000313" key="6">
    <source>
        <dbReference type="Proteomes" id="UP001299970"/>
    </source>
</evidence>
<keyword evidence="2" id="KW-0238">DNA-binding</keyword>
<dbReference type="InterPro" id="IPR001845">
    <property type="entry name" value="HTH_ArsR_DNA-bd_dom"/>
</dbReference>
<dbReference type="PRINTS" id="PR00778">
    <property type="entry name" value="HTHARSR"/>
</dbReference>
<organism evidence="5 6">
    <name type="scientific">Pseudonocardia alaniniphila</name>
    <dbReference type="NCBI Taxonomy" id="75291"/>
    <lineage>
        <taxon>Bacteria</taxon>
        <taxon>Bacillati</taxon>
        <taxon>Actinomycetota</taxon>
        <taxon>Actinomycetes</taxon>
        <taxon>Pseudonocardiales</taxon>
        <taxon>Pseudonocardiaceae</taxon>
        <taxon>Pseudonocardia</taxon>
    </lineage>
</organism>
<gene>
    <name evidence="5" type="ORF">MMF94_06000</name>
</gene>
<dbReference type="PANTHER" id="PTHR33154">
    <property type="entry name" value="TRANSCRIPTIONAL REGULATOR, ARSR FAMILY"/>
    <property type="match status" value="1"/>
</dbReference>
<dbReference type="Proteomes" id="UP001299970">
    <property type="component" value="Unassembled WGS sequence"/>
</dbReference>
<dbReference type="PROSITE" id="PS50987">
    <property type="entry name" value="HTH_ARSR_2"/>
    <property type="match status" value="1"/>
</dbReference>
<reference evidence="5 6" key="1">
    <citation type="submission" date="2022-03" db="EMBL/GenBank/DDBJ databases">
        <title>Pseudonocardia alaer sp. nov., a novel actinomycete isolated from reed forest soil.</title>
        <authorList>
            <person name="Wang L."/>
        </authorList>
    </citation>
    <scope>NUCLEOTIDE SEQUENCE [LARGE SCALE GENOMIC DNA]</scope>
    <source>
        <strain evidence="5 6">Y-16303</strain>
    </source>
</reference>
<keyword evidence="3" id="KW-0804">Transcription</keyword>
<keyword evidence="1" id="KW-0805">Transcription regulation</keyword>
<dbReference type="CDD" id="cd00090">
    <property type="entry name" value="HTH_ARSR"/>
    <property type="match status" value="1"/>
</dbReference>
<evidence type="ECO:0000256" key="3">
    <source>
        <dbReference type="ARBA" id="ARBA00023163"/>
    </source>
</evidence>
<comment type="caution">
    <text evidence="5">The sequence shown here is derived from an EMBL/GenBank/DDBJ whole genome shotgun (WGS) entry which is preliminary data.</text>
</comment>
<dbReference type="InterPro" id="IPR018334">
    <property type="entry name" value="ArsR_HTH"/>
</dbReference>
<dbReference type="RefSeq" id="WP_241035258.1">
    <property type="nucleotide sequence ID" value="NZ_BAAAJF010000018.1"/>
</dbReference>
<dbReference type="InterPro" id="IPR036388">
    <property type="entry name" value="WH-like_DNA-bd_sf"/>
</dbReference>
<sequence>MPNQEQLLVLLDDQVGCCAPLVREPLSPAQAVDLSRAFKALGDPVRLRLLSLIASHPGGEACVCDVSAAFDLTGPTISHHLRVLREAGLITGERRGTWVYYRAETAALRQLSAVLVPDETPASGISAPLD</sequence>
<dbReference type="SUPFAM" id="SSF46785">
    <property type="entry name" value="Winged helix' DNA-binding domain"/>
    <property type="match status" value="1"/>
</dbReference>
<evidence type="ECO:0000313" key="5">
    <source>
        <dbReference type="EMBL" id="MCH6165229.1"/>
    </source>
</evidence>
<feature type="domain" description="HTH arsR-type" evidence="4">
    <location>
        <begin position="26"/>
        <end position="123"/>
    </location>
</feature>
<keyword evidence="6" id="KW-1185">Reference proteome</keyword>
<evidence type="ECO:0000259" key="4">
    <source>
        <dbReference type="PROSITE" id="PS50987"/>
    </source>
</evidence>
<evidence type="ECO:0000256" key="2">
    <source>
        <dbReference type="ARBA" id="ARBA00023125"/>
    </source>
</evidence>
<dbReference type="InterPro" id="IPR051081">
    <property type="entry name" value="HTH_MetalResp_TranReg"/>
</dbReference>